<evidence type="ECO:0000313" key="7">
    <source>
        <dbReference type="EMBL" id="ALG05745.1"/>
    </source>
</evidence>
<evidence type="ECO:0000256" key="4">
    <source>
        <dbReference type="ARBA" id="ARBA00023008"/>
    </source>
</evidence>
<comment type="cofactor">
    <cofactor evidence="1">
        <name>Cu(2+)</name>
        <dbReference type="ChEBI" id="CHEBI:29036"/>
    </cofactor>
</comment>
<evidence type="ECO:0000259" key="5">
    <source>
        <dbReference type="PROSITE" id="PS00497"/>
    </source>
</evidence>
<keyword evidence="3" id="KW-0479">Metal-binding</keyword>
<dbReference type="PROSITE" id="PS00497">
    <property type="entry name" value="TYROSINASE_1"/>
    <property type="match status" value="1"/>
</dbReference>
<dbReference type="OrthoDB" id="2874181at2"/>
<dbReference type="Pfam" id="PF00264">
    <property type="entry name" value="Tyrosinase"/>
    <property type="match status" value="1"/>
</dbReference>
<name>A0A0N9HUR6_9PSEU</name>
<dbReference type="PANTHER" id="PTHR11474">
    <property type="entry name" value="TYROSINASE FAMILY MEMBER"/>
    <property type="match status" value="1"/>
</dbReference>
<dbReference type="PRINTS" id="PR00092">
    <property type="entry name" value="TYROSINASE"/>
</dbReference>
<gene>
    <name evidence="7" type="ORF">AOZ06_01340</name>
</gene>
<comment type="similarity">
    <text evidence="2">Belongs to the tyrosinase family.</text>
</comment>
<dbReference type="GO" id="GO:0046872">
    <property type="term" value="F:metal ion binding"/>
    <property type="evidence" value="ECO:0007669"/>
    <property type="project" value="UniProtKB-KW"/>
</dbReference>
<feature type="domain" description="Tyrosinase copper-binding" evidence="5">
    <location>
        <begin position="54"/>
        <end position="71"/>
    </location>
</feature>
<dbReference type="KEGG" id="kphy:AOZ06_01340"/>
<protein>
    <submittedName>
        <fullName evidence="7">Tyrosinase</fullName>
    </submittedName>
</protein>
<dbReference type="PANTHER" id="PTHR11474:SF126">
    <property type="entry name" value="TYROSINASE-LIKE PROTEIN TYR-1-RELATED"/>
    <property type="match status" value="1"/>
</dbReference>
<dbReference type="InterPro" id="IPR002227">
    <property type="entry name" value="Tyrosinase_Cu-bd"/>
</dbReference>
<dbReference type="STRING" id="860235.AOZ06_01340"/>
<evidence type="ECO:0000313" key="8">
    <source>
        <dbReference type="Proteomes" id="UP000063699"/>
    </source>
</evidence>
<accession>A0A0N9HUR6</accession>
<evidence type="ECO:0000256" key="2">
    <source>
        <dbReference type="ARBA" id="ARBA00009928"/>
    </source>
</evidence>
<evidence type="ECO:0000256" key="3">
    <source>
        <dbReference type="ARBA" id="ARBA00022723"/>
    </source>
</evidence>
<reference evidence="7 8" key="1">
    <citation type="submission" date="2015-07" db="EMBL/GenBank/DDBJ databases">
        <title>Genome sequencing of Kibdelosporangium phytohabitans.</title>
        <authorList>
            <person name="Qin S."/>
            <person name="Xing K."/>
        </authorList>
    </citation>
    <scope>NUCLEOTIDE SEQUENCE [LARGE SCALE GENOMIC DNA]</scope>
    <source>
        <strain evidence="7 8">KLBMP1111</strain>
    </source>
</reference>
<dbReference type="InterPro" id="IPR008922">
    <property type="entry name" value="Di-copper_centre_dom_sf"/>
</dbReference>
<sequence length="271" mass="29990">MGVRKNQQNLTADEKTRLVDAMLALKRSGTYDTFVRQHIERLNGDSDNSTRIGHRSPSFLPWHRKYLVEFERALQAVDASVSLPYWDWTTAGASSTLWANSFMGPDGSRTQNGRVTSGPFTAANWPLSVRSDSATYLRRSFGSGGVSLPTARDVQSVLGIRTYDTAPWNSTSAGSFRNSLEGFRGPNLHNRVHVWVNGTMAGAGSPNDPVFWLHHCHVDKLWSDWQAVNGPANYVPAAGTTDVVDADEPMIPWGDVTPRDMFDHSAIYTYG</sequence>
<dbReference type="SUPFAM" id="SSF48056">
    <property type="entry name" value="Di-copper centre-containing domain"/>
    <property type="match status" value="1"/>
</dbReference>
<dbReference type="GO" id="GO:0016491">
    <property type="term" value="F:oxidoreductase activity"/>
    <property type="evidence" value="ECO:0007669"/>
    <property type="project" value="InterPro"/>
</dbReference>
<keyword evidence="4" id="KW-0186">Copper</keyword>
<organism evidence="7 8">
    <name type="scientific">Kibdelosporangium phytohabitans</name>
    <dbReference type="NCBI Taxonomy" id="860235"/>
    <lineage>
        <taxon>Bacteria</taxon>
        <taxon>Bacillati</taxon>
        <taxon>Actinomycetota</taxon>
        <taxon>Actinomycetes</taxon>
        <taxon>Pseudonocardiales</taxon>
        <taxon>Pseudonocardiaceae</taxon>
        <taxon>Kibdelosporangium</taxon>
    </lineage>
</organism>
<feature type="domain" description="Tyrosinase copper-binding" evidence="6">
    <location>
        <begin position="208"/>
        <end position="219"/>
    </location>
</feature>
<dbReference type="Proteomes" id="UP000063699">
    <property type="component" value="Chromosome"/>
</dbReference>
<dbReference type="RefSeq" id="WP_054287725.1">
    <property type="nucleotide sequence ID" value="NZ_CP012752.1"/>
</dbReference>
<evidence type="ECO:0000259" key="6">
    <source>
        <dbReference type="PROSITE" id="PS00498"/>
    </source>
</evidence>
<dbReference type="EMBL" id="CP012752">
    <property type="protein sequence ID" value="ALG05745.1"/>
    <property type="molecule type" value="Genomic_DNA"/>
</dbReference>
<dbReference type="InterPro" id="IPR050316">
    <property type="entry name" value="Tyrosinase/Hemocyanin"/>
</dbReference>
<evidence type="ECO:0000256" key="1">
    <source>
        <dbReference type="ARBA" id="ARBA00001973"/>
    </source>
</evidence>
<keyword evidence="8" id="KW-1185">Reference proteome</keyword>
<dbReference type="AlphaFoldDB" id="A0A0N9HUR6"/>
<dbReference type="PROSITE" id="PS00498">
    <property type="entry name" value="TYROSINASE_2"/>
    <property type="match status" value="1"/>
</dbReference>
<dbReference type="Gene3D" id="1.10.1280.10">
    <property type="entry name" value="Di-copper center containing domain from catechol oxidase"/>
    <property type="match status" value="1"/>
</dbReference>
<proteinExistence type="inferred from homology"/>